<evidence type="ECO:0000313" key="3">
    <source>
        <dbReference type="EMBL" id="MDI4649657.1"/>
    </source>
</evidence>
<comment type="caution">
    <text evidence="3">The sequence shown here is derived from an EMBL/GenBank/DDBJ whole genome shotgun (WGS) entry which is preliminary data.</text>
</comment>
<dbReference type="PANTHER" id="PTHR48109:SF4">
    <property type="entry name" value="DIHYDROOROTATE DEHYDROGENASE (QUINONE), MITOCHONDRIAL"/>
    <property type="match status" value="1"/>
</dbReference>
<comment type="pathway">
    <text evidence="2">Pyrimidine metabolism; UMP biosynthesis via de novo pathway.</text>
</comment>
<accession>A0ABT6TS32</accession>
<dbReference type="SUPFAM" id="SSF51395">
    <property type="entry name" value="FMN-linked oxidoreductases"/>
    <property type="match status" value="1"/>
</dbReference>
<evidence type="ECO:0000256" key="2">
    <source>
        <dbReference type="ARBA" id="ARBA00004725"/>
    </source>
</evidence>
<organism evidence="3 4">
    <name type="scientific">Cohnella hashimotonis</name>
    <dbReference type="NCBI Taxonomy" id="2826895"/>
    <lineage>
        <taxon>Bacteria</taxon>
        <taxon>Bacillati</taxon>
        <taxon>Bacillota</taxon>
        <taxon>Bacilli</taxon>
        <taxon>Bacillales</taxon>
        <taxon>Paenibacillaceae</taxon>
        <taxon>Cohnella</taxon>
    </lineage>
</organism>
<dbReference type="InterPro" id="IPR013785">
    <property type="entry name" value="Aldolase_TIM"/>
</dbReference>
<protein>
    <recommendedName>
        <fullName evidence="5">Dihydroorotate dehydrogenase domain-containing protein</fullName>
    </recommendedName>
</protein>
<dbReference type="Gene3D" id="3.20.20.70">
    <property type="entry name" value="Aldolase class I"/>
    <property type="match status" value="1"/>
</dbReference>
<keyword evidence="4" id="KW-1185">Reference proteome</keyword>
<evidence type="ECO:0000256" key="1">
    <source>
        <dbReference type="ARBA" id="ARBA00001917"/>
    </source>
</evidence>
<evidence type="ECO:0000313" key="4">
    <source>
        <dbReference type="Proteomes" id="UP001161691"/>
    </source>
</evidence>
<name>A0ABT6TS32_9BACL</name>
<dbReference type="RefSeq" id="WP_282912269.1">
    <property type="nucleotide sequence ID" value="NZ_JAGRPV010000001.1"/>
</dbReference>
<gene>
    <name evidence="3" type="ORF">KB449_32315</name>
</gene>
<reference evidence="3" key="1">
    <citation type="submission" date="2023-04" db="EMBL/GenBank/DDBJ databases">
        <title>Comparative genomic analysis of Cohnella hashimotonis sp. nov., isolated from the International Space Station.</title>
        <authorList>
            <person name="Venkateswaran K."/>
            <person name="Simpson A."/>
        </authorList>
    </citation>
    <scope>NUCLEOTIDE SEQUENCE</scope>
    <source>
        <strain evidence="3">F6_2S_P_1</strain>
    </source>
</reference>
<dbReference type="Proteomes" id="UP001161691">
    <property type="component" value="Unassembled WGS sequence"/>
</dbReference>
<sequence length="346" mass="36483">MPDWSYQTLFRPLLLRLPARTARRITLNAFGAVGRMPGGAFLIKTLGHQEPSPLLETGWSATPVGLSGTIDPEGTAQRGLARLGFGFVEIGPVTVQPIASHEPIELNAKQELIYFPEPFENEGLPAVIQKLAASGHSLPKYVRIAAMPGASDEEVISQFTHLIDRLTAVGAAGIYVDITSLIGDASVCHRILNRMVDCAETECPFFLYLPPDLSEDRLHHLLQPIDCSAWHGVVIGGELAAEGGAAVQGSCVKSSGLETLRLVRQLGPSSWIVKVAAGVHEPQDATLFLQNDADAVLLGSGFVFAGPGLPKRINDAIISNKAASTAVPETPSSGGIGVGCVCLGSA</sequence>
<dbReference type="InterPro" id="IPR050074">
    <property type="entry name" value="DHO_dehydrogenase"/>
</dbReference>
<proteinExistence type="predicted"/>
<dbReference type="PANTHER" id="PTHR48109">
    <property type="entry name" value="DIHYDROOROTATE DEHYDROGENASE (QUINONE), MITOCHONDRIAL-RELATED"/>
    <property type="match status" value="1"/>
</dbReference>
<comment type="cofactor">
    <cofactor evidence="1">
        <name>FMN</name>
        <dbReference type="ChEBI" id="CHEBI:58210"/>
    </cofactor>
</comment>
<dbReference type="EMBL" id="JAGRPV010000001">
    <property type="protein sequence ID" value="MDI4649657.1"/>
    <property type="molecule type" value="Genomic_DNA"/>
</dbReference>
<evidence type="ECO:0008006" key="5">
    <source>
        <dbReference type="Google" id="ProtNLM"/>
    </source>
</evidence>